<comment type="caution">
    <text evidence="2">The sequence shown here is derived from an EMBL/GenBank/DDBJ whole genome shotgun (WGS) entry which is preliminary data.</text>
</comment>
<evidence type="ECO:0000313" key="2">
    <source>
        <dbReference type="EMBL" id="KAJ8478897.1"/>
    </source>
</evidence>
<name>A0AAV8QTA8_ENSVE</name>
<organism evidence="2 3">
    <name type="scientific">Ensete ventricosum</name>
    <name type="common">Abyssinian banana</name>
    <name type="synonym">Musa ensete</name>
    <dbReference type="NCBI Taxonomy" id="4639"/>
    <lineage>
        <taxon>Eukaryota</taxon>
        <taxon>Viridiplantae</taxon>
        <taxon>Streptophyta</taxon>
        <taxon>Embryophyta</taxon>
        <taxon>Tracheophyta</taxon>
        <taxon>Spermatophyta</taxon>
        <taxon>Magnoliopsida</taxon>
        <taxon>Liliopsida</taxon>
        <taxon>Zingiberales</taxon>
        <taxon>Musaceae</taxon>
        <taxon>Ensete</taxon>
    </lineage>
</organism>
<dbReference type="AlphaFoldDB" id="A0AAV8QTA8"/>
<accession>A0AAV8QTA8</accession>
<evidence type="ECO:0000256" key="1">
    <source>
        <dbReference type="SAM" id="MobiDB-lite"/>
    </source>
</evidence>
<keyword evidence="3" id="KW-1185">Reference proteome</keyword>
<sequence>MTKKTRRRPPEEDGFSFDGSGHVGNRSSCFFVVLTIEFPSIDSTDGLGDRTPRRWENQFLDWTGSLLRIVASRSLQDMFYNIFASFVCRRYVLPISEIQT</sequence>
<proteinExistence type="predicted"/>
<dbReference type="Proteomes" id="UP001222027">
    <property type="component" value="Unassembled WGS sequence"/>
</dbReference>
<gene>
    <name evidence="2" type="ORF">OPV22_022624</name>
</gene>
<evidence type="ECO:0000313" key="3">
    <source>
        <dbReference type="Proteomes" id="UP001222027"/>
    </source>
</evidence>
<feature type="region of interest" description="Disordered" evidence="1">
    <location>
        <begin position="1"/>
        <end position="24"/>
    </location>
</feature>
<dbReference type="EMBL" id="JAQQAF010000006">
    <property type="protein sequence ID" value="KAJ8478897.1"/>
    <property type="molecule type" value="Genomic_DNA"/>
</dbReference>
<reference evidence="2 3" key="1">
    <citation type="submission" date="2022-12" db="EMBL/GenBank/DDBJ databases">
        <title>Chromosome-scale assembly of the Ensete ventricosum genome.</title>
        <authorList>
            <person name="Dussert Y."/>
            <person name="Stocks J."/>
            <person name="Wendawek A."/>
            <person name="Woldeyes F."/>
            <person name="Nichols R.A."/>
            <person name="Borrell J.S."/>
        </authorList>
    </citation>
    <scope>NUCLEOTIDE SEQUENCE [LARGE SCALE GENOMIC DNA]</scope>
    <source>
        <strain evidence="3">cv. Maze</strain>
        <tissue evidence="2">Seeds</tissue>
    </source>
</reference>
<protein>
    <submittedName>
        <fullName evidence="2">Uncharacterized protein</fullName>
    </submittedName>
</protein>